<comment type="caution">
    <text evidence="3">The sequence shown here is derived from an EMBL/GenBank/DDBJ whole genome shotgun (WGS) entry which is preliminary data.</text>
</comment>
<dbReference type="PANTHER" id="PTHR13420:SF7">
    <property type="entry name" value="UPF0235 PROTEIN C15ORF40"/>
    <property type="match status" value="1"/>
</dbReference>
<dbReference type="InterPro" id="IPR003746">
    <property type="entry name" value="DUF167"/>
</dbReference>
<feature type="non-terminal residue" evidence="3">
    <location>
        <position position="1"/>
    </location>
</feature>
<dbReference type="EMBL" id="MRZV01001195">
    <property type="protein sequence ID" value="PIK39838.1"/>
    <property type="molecule type" value="Genomic_DNA"/>
</dbReference>
<dbReference type="SUPFAM" id="SSF69786">
    <property type="entry name" value="YggU-like"/>
    <property type="match status" value="1"/>
</dbReference>
<evidence type="ECO:0000256" key="1">
    <source>
        <dbReference type="ARBA" id="ARBA00010364"/>
    </source>
</evidence>
<dbReference type="NCBIfam" id="TIGR00251">
    <property type="entry name" value="DUF167 family protein"/>
    <property type="match status" value="1"/>
</dbReference>
<dbReference type="STRING" id="307972.A0A2G8JVS3"/>
<evidence type="ECO:0000313" key="4">
    <source>
        <dbReference type="Proteomes" id="UP000230750"/>
    </source>
</evidence>
<dbReference type="GO" id="GO:0005737">
    <property type="term" value="C:cytoplasm"/>
    <property type="evidence" value="ECO:0007669"/>
    <property type="project" value="TreeGrafter"/>
</dbReference>
<comment type="similarity">
    <text evidence="1">Belongs to the UPF0235 family.</text>
</comment>
<protein>
    <submittedName>
        <fullName evidence="3">Putative UPF0235 protein C15orf40-like</fullName>
    </submittedName>
</protein>
<dbReference type="Pfam" id="PF02594">
    <property type="entry name" value="DUF167"/>
    <property type="match status" value="1"/>
</dbReference>
<feature type="region of interest" description="Disordered" evidence="2">
    <location>
        <begin position="28"/>
        <end position="52"/>
    </location>
</feature>
<dbReference type="InterPro" id="IPR036591">
    <property type="entry name" value="YggU-like_sf"/>
</dbReference>
<proteinExistence type="inferred from homology"/>
<accession>A0A2G8JVS3</accession>
<sequence>EIGIDTYMKTVCRLYQYRWISHIVHRSQSTRVSSNMPKKKGKSGNDSSQKQPVMVDELHDPIQEKKNGTFSISVHAKPGSKQNAVTEITSEAISVQVSAPAMEGEANAELGKYIASIVGVRKSDVSLTKGMRSRSKVFSVTACGLTVDQLLDAFKTELEAG</sequence>
<evidence type="ECO:0000313" key="3">
    <source>
        <dbReference type="EMBL" id="PIK39838.1"/>
    </source>
</evidence>
<keyword evidence="4" id="KW-1185">Reference proteome</keyword>
<dbReference type="AlphaFoldDB" id="A0A2G8JVS3"/>
<dbReference type="OrthoDB" id="244097at2759"/>
<name>A0A2G8JVS3_STIJA</name>
<gene>
    <name evidence="3" type="ORF">BSL78_23329</name>
</gene>
<dbReference type="SMART" id="SM01152">
    <property type="entry name" value="DUF167"/>
    <property type="match status" value="1"/>
</dbReference>
<evidence type="ECO:0000256" key="2">
    <source>
        <dbReference type="SAM" id="MobiDB-lite"/>
    </source>
</evidence>
<organism evidence="3 4">
    <name type="scientific">Stichopus japonicus</name>
    <name type="common">Sea cucumber</name>
    <dbReference type="NCBI Taxonomy" id="307972"/>
    <lineage>
        <taxon>Eukaryota</taxon>
        <taxon>Metazoa</taxon>
        <taxon>Echinodermata</taxon>
        <taxon>Eleutherozoa</taxon>
        <taxon>Echinozoa</taxon>
        <taxon>Holothuroidea</taxon>
        <taxon>Aspidochirotacea</taxon>
        <taxon>Aspidochirotida</taxon>
        <taxon>Stichopodidae</taxon>
        <taxon>Apostichopus</taxon>
    </lineage>
</organism>
<reference evidence="3 4" key="1">
    <citation type="journal article" date="2017" name="PLoS Biol.">
        <title>The sea cucumber genome provides insights into morphological evolution and visceral regeneration.</title>
        <authorList>
            <person name="Zhang X."/>
            <person name="Sun L."/>
            <person name="Yuan J."/>
            <person name="Sun Y."/>
            <person name="Gao Y."/>
            <person name="Zhang L."/>
            <person name="Li S."/>
            <person name="Dai H."/>
            <person name="Hamel J.F."/>
            <person name="Liu C."/>
            <person name="Yu Y."/>
            <person name="Liu S."/>
            <person name="Lin W."/>
            <person name="Guo K."/>
            <person name="Jin S."/>
            <person name="Xu P."/>
            <person name="Storey K.B."/>
            <person name="Huan P."/>
            <person name="Zhang T."/>
            <person name="Zhou Y."/>
            <person name="Zhang J."/>
            <person name="Lin C."/>
            <person name="Li X."/>
            <person name="Xing L."/>
            <person name="Huo D."/>
            <person name="Sun M."/>
            <person name="Wang L."/>
            <person name="Mercier A."/>
            <person name="Li F."/>
            <person name="Yang H."/>
            <person name="Xiang J."/>
        </authorList>
    </citation>
    <scope>NUCLEOTIDE SEQUENCE [LARGE SCALE GENOMIC DNA]</scope>
    <source>
        <strain evidence="3">Shaxun</strain>
        <tissue evidence="3">Muscle</tissue>
    </source>
</reference>
<dbReference type="Proteomes" id="UP000230750">
    <property type="component" value="Unassembled WGS sequence"/>
</dbReference>
<dbReference type="PANTHER" id="PTHR13420">
    <property type="entry name" value="UPF0235 PROTEIN C15ORF40"/>
    <property type="match status" value="1"/>
</dbReference>
<dbReference type="Gene3D" id="3.30.1200.10">
    <property type="entry name" value="YggU-like"/>
    <property type="match status" value="1"/>
</dbReference>
<dbReference type="HAMAP" id="MF_00634">
    <property type="entry name" value="UPF0235"/>
    <property type="match status" value="1"/>
</dbReference>